<dbReference type="Proteomes" id="UP000241639">
    <property type="component" value="Unassembled WGS sequence"/>
</dbReference>
<keyword evidence="2" id="KW-1185">Reference proteome</keyword>
<dbReference type="InterPro" id="IPR025177">
    <property type="entry name" value="MciZ"/>
</dbReference>
<accession>A0A2T4Z9L8</accession>
<reference evidence="1 2" key="1">
    <citation type="submission" date="2018-04" db="EMBL/GenBank/DDBJ databases">
        <title>Genomic Encyclopedia of Archaeal and Bacterial Type Strains, Phase II (KMG-II): from individual species to whole genera.</title>
        <authorList>
            <person name="Goeker M."/>
        </authorList>
    </citation>
    <scope>NUCLEOTIDE SEQUENCE [LARGE SCALE GENOMIC DNA]</scope>
    <source>
        <strain evidence="1 2">DSM 45169</strain>
    </source>
</reference>
<dbReference type="Pfam" id="PF13072">
    <property type="entry name" value="MciZ"/>
    <property type="match status" value="1"/>
</dbReference>
<proteinExistence type="predicted"/>
<dbReference type="RefSeq" id="WP_170105199.1">
    <property type="nucleotide sequence ID" value="NZ_PZZP01000001.1"/>
</dbReference>
<dbReference type="EMBL" id="PZZP01000001">
    <property type="protein sequence ID" value="PTM58589.1"/>
    <property type="molecule type" value="Genomic_DNA"/>
</dbReference>
<organism evidence="1 2">
    <name type="scientific">Desmospora activa DSM 45169</name>
    <dbReference type="NCBI Taxonomy" id="1121389"/>
    <lineage>
        <taxon>Bacteria</taxon>
        <taxon>Bacillati</taxon>
        <taxon>Bacillota</taxon>
        <taxon>Bacilli</taxon>
        <taxon>Bacillales</taxon>
        <taxon>Thermoactinomycetaceae</taxon>
        <taxon>Desmospora</taxon>
    </lineage>
</organism>
<protein>
    <submittedName>
        <fullName evidence="1">Uncharacterized protein DUF3936</fullName>
    </submittedName>
</protein>
<sequence length="51" mass="6089">MYIQTGPDRLRIVGKGWEVRAALRRWSSRSLTLTEWLQLREQALCRQHPKP</sequence>
<dbReference type="AlphaFoldDB" id="A0A2T4Z9L8"/>
<name>A0A2T4Z9L8_9BACL</name>
<evidence type="ECO:0000313" key="2">
    <source>
        <dbReference type="Proteomes" id="UP000241639"/>
    </source>
</evidence>
<comment type="caution">
    <text evidence="1">The sequence shown here is derived from an EMBL/GenBank/DDBJ whole genome shotgun (WGS) entry which is preliminary data.</text>
</comment>
<gene>
    <name evidence="1" type="ORF">C8J48_1174</name>
</gene>
<evidence type="ECO:0000313" key="1">
    <source>
        <dbReference type="EMBL" id="PTM58589.1"/>
    </source>
</evidence>